<keyword evidence="2" id="KW-1133">Transmembrane helix</keyword>
<feature type="region of interest" description="Disordered" evidence="1">
    <location>
        <begin position="69"/>
        <end position="109"/>
    </location>
</feature>
<keyword evidence="2" id="KW-0812">Transmembrane</keyword>
<reference evidence="3" key="1">
    <citation type="submission" date="2008-10" db="EMBL/GenBank/DDBJ databases">
        <title>Complete sequence of Desulfovibrio vulgaris str. 'Miyazaki F'.</title>
        <authorList>
            <person name="Lucas S."/>
            <person name="Copeland A."/>
            <person name="Lapidus A."/>
            <person name="Glavina del Rio T."/>
            <person name="Dalin E."/>
            <person name="Tice H."/>
            <person name="Bruce D."/>
            <person name="Goodwin L."/>
            <person name="Pitluck S."/>
            <person name="Sims D."/>
            <person name="Brettin T."/>
            <person name="Detter J.C."/>
            <person name="Han C."/>
            <person name="Larimer F."/>
            <person name="Land M."/>
            <person name="Hauser L."/>
            <person name="Kyrpides N."/>
            <person name="Mikhailova N."/>
            <person name="Hazen T.C."/>
            <person name="Richardson P."/>
        </authorList>
    </citation>
    <scope>NUCLEOTIDE SEQUENCE</scope>
    <source>
        <strain evidence="3">Miyazaki F</strain>
    </source>
</reference>
<organism evidence="3">
    <name type="scientific">Nitratidesulfovibrio vulgaris (strain DSM 19637 / Miyazaki F)</name>
    <name type="common">Desulfovibrio vulgaris</name>
    <dbReference type="NCBI Taxonomy" id="883"/>
    <lineage>
        <taxon>Bacteria</taxon>
        <taxon>Pseudomonadati</taxon>
        <taxon>Thermodesulfobacteriota</taxon>
        <taxon>Desulfovibrionia</taxon>
        <taxon>Desulfovibrionales</taxon>
        <taxon>Desulfovibrionaceae</taxon>
        <taxon>Nitratidesulfovibrio</taxon>
    </lineage>
</organism>
<accession>B8DLZ9</accession>
<dbReference type="AlphaFoldDB" id="B8DLZ9"/>
<protein>
    <submittedName>
        <fullName evidence="3">Uncharacterized protein</fullName>
    </submittedName>
</protein>
<evidence type="ECO:0000256" key="2">
    <source>
        <dbReference type="SAM" id="Phobius"/>
    </source>
</evidence>
<dbReference type="EMBL" id="CP001197">
    <property type="protein sequence ID" value="ACL08643.1"/>
    <property type="molecule type" value="Genomic_DNA"/>
</dbReference>
<dbReference type="HOGENOM" id="CLU_2179642_0_0_7"/>
<evidence type="ECO:0000256" key="1">
    <source>
        <dbReference type="SAM" id="MobiDB-lite"/>
    </source>
</evidence>
<proteinExistence type="predicted"/>
<sequence length="109" mass="11405">MYAINYLLNLCGMAMLAGAAFNWLRWRAGNRAAGIRARSLAVGGAMLLVFGNLVSPIENKVVQPVNATAPVTQSQQVEPQSAAQPAPQASPQAEPQTPAAPAQPDQPAK</sequence>
<gene>
    <name evidence="3" type="ordered locus">DvMF_1697</name>
</gene>
<keyword evidence="2" id="KW-0472">Membrane</keyword>
<dbReference type="KEGG" id="dvm:DvMF_1697"/>
<feature type="compositionally biased region" description="Low complexity" evidence="1">
    <location>
        <begin position="73"/>
        <end position="109"/>
    </location>
</feature>
<evidence type="ECO:0000313" key="3">
    <source>
        <dbReference type="EMBL" id="ACL08643.1"/>
    </source>
</evidence>
<name>B8DLZ9_NITV9</name>
<feature type="transmembrane region" description="Helical" evidence="2">
    <location>
        <begin position="6"/>
        <end position="24"/>
    </location>
</feature>